<dbReference type="Ensembl" id="ENSMFAT00000035294.2">
    <property type="protein sequence ID" value="ENSMFAP00000020722.2"/>
    <property type="gene ID" value="ENSMFAG00000033313.2"/>
</dbReference>
<proteinExistence type="predicted"/>
<name>A0A2K5V7N5_MACFA</name>
<evidence type="ECO:0000256" key="1">
    <source>
        <dbReference type="SAM" id="MobiDB-lite"/>
    </source>
</evidence>
<dbReference type="GeneTree" id="ENSGT00390000007452"/>
<reference evidence="2 3" key="1">
    <citation type="submission" date="2013-03" db="EMBL/GenBank/DDBJ databases">
        <authorList>
            <person name="Warren W."/>
            <person name="Wilson R.K."/>
        </authorList>
    </citation>
    <scope>NUCLEOTIDE SEQUENCE</scope>
</reference>
<organism evidence="2 3">
    <name type="scientific">Macaca fascicularis</name>
    <name type="common">Crab-eating macaque</name>
    <name type="synonym">Cynomolgus monkey</name>
    <dbReference type="NCBI Taxonomy" id="9541"/>
    <lineage>
        <taxon>Eukaryota</taxon>
        <taxon>Metazoa</taxon>
        <taxon>Chordata</taxon>
        <taxon>Craniata</taxon>
        <taxon>Vertebrata</taxon>
        <taxon>Euteleostomi</taxon>
        <taxon>Mammalia</taxon>
        <taxon>Eutheria</taxon>
        <taxon>Euarchontoglires</taxon>
        <taxon>Primates</taxon>
        <taxon>Haplorrhini</taxon>
        <taxon>Catarrhini</taxon>
        <taxon>Cercopithecidae</taxon>
        <taxon>Cercopithecinae</taxon>
        <taxon>Macaca</taxon>
    </lineage>
</organism>
<dbReference type="Bgee" id="ENSMFAG00000033313">
    <property type="expression patterns" value="Expressed in temporal lobe and 2 other cell types or tissues"/>
</dbReference>
<evidence type="ECO:0000313" key="2">
    <source>
        <dbReference type="Ensembl" id="ENSMFAP00000020722.2"/>
    </source>
</evidence>
<evidence type="ECO:0000313" key="3">
    <source>
        <dbReference type="Proteomes" id="UP000233100"/>
    </source>
</evidence>
<protein>
    <submittedName>
        <fullName evidence="2">Uncharacterized protein</fullName>
    </submittedName>
</protein>
<feature type="region of interest" description="Disordered" evidence="1">
    <location>
        <begin position="31"/>
        <end position="51"/>
    </location>
</feature>
<dbReference type="VEuPathDB" id="HostDB:ENSMFAG00000033313"/>
<dbReference type="Proteomes" id="UP000233100">
    <property type="component" value="Chromosome 7"/>
</dbReference>
<accession>A0A2K5V7N5</accession>
<dbReference type="AlphaFoldDB" id="A0A2K5V7N5"/>
<reference evidence="2" key="3">
    <citation type="submission" date="2025-09" db="UniProtKB">
        <authorList>
            <consortium name="Ensembl"/>
        </authorList>
    </citation>
    <scope>IDENTIFICATION</scope>
</reference>
<keyword evidence="3" id="KW-1185">Reference proteome</keyword>
<sequence>HVLPDLFRDCLVLFSLWAPLISEGHQRRPLLSGPGPPQLHPEPQARLPRRRSPELAAAQASGIEFLLCFVFVFPHHLRLCLRLSEGCREKGYQDWKRSYSKDPGFSLVNTVKAGMIISFPSNNIYPSVCCYQSEIFKHEFSNSKKSSWIQEERHLGRNNVLYSAQDVSPEKVTSALNKQTTINNFPLQYLPGSKLLDRLLTLSRFLPCLNSWSSSLPLAPQVKKK</sequence>
<reference evidence="2" key="2">
    <citation type="submission" date="2025-08" db="UniProtKB">
        <authorList>
            <consortium name="Ensembl"/>
        </authorList>
    </citation>
    <scope>IDENTIFICATION</scope>
</reference>